<comment type="similarity">
    <text evidence="2 4">Belongs to the pyridoxal phosphate-binding protein YggS/PROSC family.</text>
</comment>
<feature type="domain" description="Alanine racemase N-terminal" evidence="5">
    <location>
        <begin position="29"/>
        <end position="225"/>
    </location>
</feature>
<dbReference type="STRING" id="452.Lspi_2147"/>
<accession>A0A0W0YXB0</accession>
<dbReference type="OrthoDB" id="9804072at2"/>
<keyword evidence="1 2" id="KW-0663">Pyridoxal phosphate</keyword>
<dbReference type="RefSeq" id="WP_058484066.1">
    <property type="nucleotide sequence ID" value="NZ_CAAAII010000010.1"/>
</dbReference>
<comment type="cofactor">
    <cofactor evidence="3">
        <name>pyridoxal 5'-phosphate</name>
        <dbReference type="ChEBI" id="CHEBI:597326"/>
    </cofactor>
</comment>
<dbReference type="SUPFAM" id="SSF51419">
    <property type="entry name" value="PLP-binding barrel"/>
    <property type="match status" value="1"/>
</dbReference>
<gene>
    <name evidence="6" type="ORF">Lspi_2147</name>
</gene>
<dbReference type="HAMAP" id="MF_02087">
    <property type="entry name" value="PLP_homeostasis"/>
    <property type="match status" value="1"/>
</dbReference>
<dbReference type="PANTHER" id="PTHR10146">
    <property type="entry name" value="PROLINE SYNTHETASE CO-TRANSCRIBED BACTERIAL HOMOLOG PROTEIN"/>
    <property type="match status" value="1"/>
</dbReference>
<reference evidence="6 7" key="1">
    <citation type="submission" date="2015-11" db="EMBL/GenBank/DDBJ databases">
        <title>Genomic analysis of 38 Legionella species identifies large and diverse effector repertoires.</title>
        <authorList>
            <person name="Burstein D."/>
            <person name="Amaro F."/>
            <person name="Zusman T."/>
            <person name="Lifshitz Z."/>
            <person name="Cohen O."/>
            <person name="Gilbert J.A."/>
            <person name="Pupko T."/>
            <person name="Shuman H.A."/>
            <person name="Segal G."/>
        </authorList>
    </citation>
    <scope>NUCLEOTIDE SEQUENCE [LARGE SCALE GENOMIC DNA]</scope>
    <source>
        <strain evidence="6 7">Mt.St.Helens-9</strain>
    </source>
</reference>
<dbReference type="InterPro" id="IPR001608">
    <property type="entry name" value="Ala_racemase_N"/>
</dbReference>
<dbReference type="InterPro" id="IPR029066">
    <property type="entry name" value="PLP-binding_barrel"/>
</dbReference>
<organism evidence="6 7">
    <name type="scientific">Legionella spiritensis</name>
    <dbReference type="NCBI Taxonomy" id="452"/>
    <lineage>
        <taxon>Bacteria</taxon>
        <taxon>Pseudomonadati</taxon>
        <taxon>Pseudomonadota</taxon>
        <taxon>Gammaproteobacteria</taxon>
        <taxon>Legionellales</taxon>
        <taxon>Legionellaceae</taxon>
        <taxon>Legionella</taxon>
    </lineage>
</organism>
<feature type="modified residue" description="N6-(pyridoxal phosphate)lysine" evidence="2 3">
    <location>
        <position position="35"/>
    </location>
</feature>
<comment type="caution">
    <text evidence="6">The sequence shown here is derived from an EMBL/GenBank/DDBJ whole genome shotgun (WGS) entry which is preliminary data.</text>
</comment>
<dbReference type="CDD" id="cd06824">
    <property type="entry name" value="PLPDE_III_Yggs_like"/>
    <property type="match status" value="1"/>
</dbReference>
<keyword evidence="7" id="KW-1185">Reference proteome</keyword>
<evidence type="ECO:0000256" key="1">
    <source>
        <dbReference type="ARBA" id="ARBA00022898"/>
    </source>
</evidence>
<dbReference type="Proteomes" id="UP000054877">
    <property type="component" value="Unassembled WGS sequence"/>
</dbReference>
<dbReference type="PANTHER" id="PTHR10146:SF14">
    <property type="entry name" value="PYRIDOXAL PHOSPHATE HOMEOSTASIS PROTEIN"/>
    <property type="match status" value="1"/>
</dbReference>
<dbReference type="Gene3D" id="3.20.20.10">
    <property type="entry name" value="Alanine racemase"/>
    <property type="match status" value="1"/>
</dbReference>
<name>A0A0W0YXB0_LEGSP</name>
<dbReference type="FunFam" id="3.20.20.10:FF:000018">
    <property type="entry name" value="Pyridoxal phosphate homeostasis protein"/>
    <property type="match status" value="1"/>
</dbReference>
<dbReference type="Pfam" id="PF01168">
    <property type="entry name" value="Ala_racemase_N"/>
    <property type="match status" value="1"/>
</dbReference>
<evidence type="ECO:0000256" key="4">
    <source>
        <dbReference type="RuleBase" id="RU004514"/>
    </source>
</evidence>
<sequence>MTIADRILLVQQSIIQSAKRQGRNPGDIRLIAVSKGQPATAIQQAFACGLNEFGENYWQEAKSKIDILKKLPIIWHFIGLVQSNKAADIATHFDWVHTVDREKTAAYLARYRPADKPPLNVCIQINLDDEPGKSGIAPAEAQALATFILQCPTLRLRGLMAIPKPHCDEKRQYQSLLRLARLLEQINQQYPERLDTLSMGMSDDLQAAIRAGSTMVRVGRAIFGERG</sequence>
<evidence type="ECO:0000313" key="6">
    <source>
        <dbReference type="EMBL" id="KTD61517.1"/>
    </source>
</evidence>
<dbReference type="AlphaFoldDB" id="A0A0W0YXB0"/>
<dbReference type="PIRSF" id="PIRSF004848">
    <property type="entry name" value="YBL036c_PLPDEIII"/>
    <property type="match status" value="1"/>
</dbReference>
<evidence type="ECO:0000256" key="2">
    <source>
        <dbReference type="HAMAP-Rule" id="MF_02087"/>
    </source>
</evidence>
<proteinExistence type="inferred from homology"/>
<evidence type="ECO:0000259" key="5">
    <source>
        <dbReference type="Pfam" id="PF01168"/>
    </source>
</evidence>
<dbReference type="GO" id="GO:0030170">
    <property type="term" value="F:pyridoxal phosphate binding"/>
    <property type="evidence" value="ECO:0007669"/>
    <property type="project" value="UniProtKB-UniRule"/>
</dbReference>
<dbReference type="EMBL" id="LNYX01000031">
    <property type="protein sequence ID" value="KTD61517.1"/>
    <property type="molecule type" value="Genomic_DNA"/>
</dbReference>
<dbReference type="PATRIC" id="fig|452.5.peg.2363"/>
<dbReference type="InterPro" id="IPR011078">
    <property type="entry name" value="PyrdxlP_homeostasis"/>
</dbReference>
<comment type="function">
    <text evidence="2">Pyridoxal 5'-phosphate (PLP)-binding protein, which is involved in PLP homeostasis.</text>
</comment>
<dbReference type="NCBIfam" id="TIGR00044">
    <property type="entry name" value="YggS family pyridoxal phosphate-dependent enzyme"/>
    <property type="match status" value="1"/>
</dbReference>
<protein>
    <recommendedName>
        <fullName evidence="2">Pyridoxal phosphate homeostasis protein</fullName>
        <shortName evidence="2">PLP homeostasis protein</shortName>
    </recommendedName>
</protein>
<evidence type="ECO:0000313" key="7">
    <source>
        <dbReference type="Proteomes" id="UP000054877"/>
    </source>
</evidence>
<dbReference type="PROSITE" id="PS01211">
    <property type="entry name" value="UPF0001"/>
    <property type="match status" value="1"/>
</dbReference>
<evidence type="ECO:0000256" key="3">
    <source>
        <dbReference type="PIRSR" id="PIRSR004848-1"/>
    </source>
</evidence>